<keyword evidence="4 8" id="KW-0418">Kinase</keyword>
<evidence type="ECO:0000256" key="4">
    <source>
        <dbReference type="ARBA" id="ARBA00022777"/>
    </source>
</evidence>
<evidence type="ECO:0000313" key="9">
    <source>
        <dbReference type="Proteomes" id="UP000525652"/>
    </source>
</evidence>
<dbReference type="InterPro" id="IPR011623">
    <property type="entry name" value="7TMR_DISM_rcpt_extracell_dom1"/>
</dbReference>
<accession>A0A7X1B1P6</accession>
<feature type="transmembrane region" description="Helical" evidence="6">
    <location>
        <begin position="368"/>
        <end position="387"/>
    </location>
</feature>
<dbReference type="SUPFAM" id="SSF47384">
    <property type="entry name" value="Homodimeric domain of signal transducing histidine kinase"/>
    <property type="match status" value="1"/>
</dbReference>
<feature type="transmembrane region" description="Helical" evidence="6">
    <location>
        <begin position="399"/>
        <end position="418"/>
    </location>
</feature>
<feature type="transmembrane region" description="Helical" evidence="6">
    <location>
        <begin position="276"/>
        <end position="297"/>
    </location>
</feature>
<name>A0A7X1B1P6_9BACT</name>
<dbReference type="AlphaFoldDB" id="A0A7X1B1P6"/>
<dbReference type="SMART" id="SM00387">
    <property type="entry name" value="HATPase_c"/>
    <property type="match status" value="1"/>
</dbReference>
<feature type="transmembrane region" description="Helical" evidence="6">
    <location>
        <begin position="216"/>
        <end position="236"/>
    </location>
</feature>
<keyword evidence="9" id="KW-1185">Reference proteome</keyword>
<dbReference type="InterPro" id="IPR036097">
    <property type="entry name" value="HisK_dim/P_sf"/>
</dbReference>
<dbReference type="PRINTS" id="PR00344">
    <property type="entry name" value="BCTRLSENSOR"/>
</dbReference>
<dbReference type="Gene3D" id="2.60.40.2380">
    <property type="match status" value="1"/>
</dbReference>
<evidence type="ECO:0000256" key="1">
    <source>
        <dbReference type="ARBA" id="ARBA00000085"/>
    </source>
</evidence>
<keyword evidence="5" id="KW-0902">Two-component regulatory system</keyword>
<keyword evidence="6" id="KW-0472">Membrane</keyword>
<dbReference type="Gene3D" id="3.30.565.10">
    <property type="entry name" value="Histidine kinase-like ATPase, C-terminal domain"/>
    <property type="match status" value="1"/>
</dbReference>
<evidence type="ECO:0000259" key="7">
    <source>
        <dbReference type="PROSITE" id="PS50109"/>
    </source>
</evidence>
<organism evidence="8 9">
    <name type="scientific">Puniceicoccus vermicola</name>
    <dbReference type="NCBI Taxonomy" id="388746"/>
    <lineage>
        <taxon>Bacteria</taxon>
        <taxon>Pseudomonadati</taxon>
        <taxon>Verrucomicrobiota</taxon>
        <taxon>Opitutia</taxon>
        <taxon>Puniceicoccales</taxon>
        <taxon>Puniceicoccaceae</taxon>
        <taxon>Puniceicoccus</taxon>
    </lineage>
</organism>
<dbReference type="InterPro" id="IPR003594">
    <property type="entry name" value="HATPase_dom"/>
</dbReference>
<evidence type="ECO:0000313" key="8">
    <source>
        <dbReference type="EMBL" id="MBC2603849.1"/>
    </source>
</evidence>
<dbReference type="InterPro" id="IPR004358">
    <property type="entry name" value="Sig_transdc_His_kin-like_C"/>
</dbReference>
<gene>
    <name evidence="8" type="ORF">H5P30_18885</name>
</gene>
<dbReference type="PANTHER" id="PTHR43711">
    <property type="entry name" value="TWO-COMPONENT HISTIDINE KINASE"/>
    <property type="match status" value="1"/>
</dbReference>
<dbReference type="PROSITE" id="PS50109">
    <property type="entry name" value="HIS_KIN"/>
    <property type="match status" value="1"/>
</dbReference>
<feature type="transmembrane region" description="Helical" evidence="6">
    <location>
        <begin position="242"/>
        <end position="264"/>
    </location>
</feature>
<evidence type="ECO:0000256" key="6">
    <source>
        <dbReference type="SAM" id="Phobius"/>
    </source>
</evidence>
<keyword evidence="6" id="KW-0812">Transmembrane</keyword>
<dbReference type="Proteomes" id="UP000525652">
    <property type="component" value="Unassembled WGS sequence"/>
</dbReference>
<dbReference type="EMBL" id="JACHVA010000134">
    <property type="protein sequence ID" value="MBC2603849.1"/>
    <property type="molecule type" value="Genomic_DNA"/>
</dbReference>
<dbReference type="Pfam" id="PF07695">
    <property type="entry name" value="7TMR-DISM_7TM"/>
    <property type="match status" value="1"/>
</dbReference>
<comment type="caution">
    <text evidence="8">The sequence shown here is derived from an EMBL/GenBank/DDBJ whole genome shotgun (WGS) entry which is preliminary data.</text>
</comment>
<dbReference type="Gene3D" id="1.10.287.130">
    <property type="match status" value="1"/>
</dbReference>
<keyword evidence="6" id="KW-1133">Transmembrane helix</keyword>
<sequence length="691" mass="78245">MIRCISSKEPGGVNQLLPPAYWMVGLIFVLLLGLGVLVYFIARPLIRSDGAEVIPGASYVSAYQLRTDANLSNLSLEEVLQLNQSEAFELMPEVDVAPVLNQELGEDQWYRLDFHPNGITGTIILDLVWRVFDQTELYIPDSNGGWRVELSGAWVSKWDPLRSERWSAFELNIPADEGLSVYLHVTDGFRLPTQFHVWRNPSDFLQWERFVYVKNFGYFSLWVGMVAYGLFLYALLREKIQLYYAFFVFLFGGIQLISEGLIWYVLRPQQWPVGELLVAVFGVFSLFFLCLFARSFLSTKEEDPALDRWMRRTQRISLIPLCLSGVLFWPRFALIYLQFFLLIALIVIGFLVVASVRRWMFGSRSAPFFLLAFSPYFFSLLLRVFAAQDVVVRDDEFRLITLIGNALCLIFLSCAAAYRHRLTLEENFRLQASYVERLEGEVEERTRSLRKMGEELSEALIQKDRIMAVIGHDLRGPAATLQGLAELWSMDPDAFTREELAEMSEDIANLCTLQIELLNNLMMWGGSQRGVWKMQPTHCTIKSVLGTVWSLLKPMAAAKHLKLRDNLPDNLEAYVDEQLVQTLLRNLIANAIKFSITGKSIEVGGQRMEGGGLEIYVRDEGVGMSQEKVKALFQGSVESSSGTKLEKGAGIGLMLCYDMLVASGGNIRVESEEGVGTTLTFSVPEAEGRTE</sequence>
<dbReference type="Pfam" id="PF07696">
    <property type="entry name" value="7TMR-DISMED2"/>
    <property type="match status" value="1"/>
</dbReference>
<keyword evidence="3" id="KW-0808">Transferase</keyword>
<feature type="transmembrane region" description="Helical" evidence="6">
    <location>
        <begin position="333"/>
        <end position="356"/>
    </location>
</feature>
<evidence type="ECO:0000256" key="3">
    <source>
        <dbReference type="ARBA" id="ARBA00022679"/>
    </source>
</evidence>
<dbReference type="EC" id="2.7.13.3" evidence="2"/>
<dbReference type="SUPFAM" id="SSF55874">
    <property type="entry name" value="ATPase domain of HSP90 chaperone/DNA topoisomerase II/histidine kinase"/>
    <property type="match status" value="1"/>
</dbReference>
<feature type="transmembrane region" description="Helical" evidence="6">
    <location>
        <begin position="20"/>
        <end position="42"/>
    </location>
</feature>
<comment type="catalytic activity">
    <reaction evidence="1">
        <text>ATP + protein L-histidine = ADP + protein N-phospho-L-histidine.</text>
        <dbReference type="EC" id="2.7.13.3"/>
    </reaction>
</comment>
<dbReference type="InterPro" id="IPR005467">
    <property type="entry name" value="His_kinase_dom"/>
</dbReference>
<protein>
    <recommendedName>
        <fullName evidence="2">histidine kinase</fullName>
        <ecNumber evidence="2">2.7.13.3</ecNumber>
    </recommendedName>
</protein>
<dbReference type="PANTHER" id="PTHR43711:SF26">
    <property type="entry name" value="SENSOR HISTIDINE KINASE RCSC"/>
    <property type="match status" value="1"/>
</dbReference>
<dbReference type="InterPro" id="IPR011622">
    <property type="entry name" value="7TMR_DISM_rcpt_extracell_dom2"/>
</dbReference>
<dbReference type="GO" id="GO:0000155">
    <property type="term" value="F:phosphorelay sensor kinase activity"/>
    <property type="evidence" value="ECO:0007669"/>
    <property type="project" value="InterPro"/>
</dbReference>
<proteinExistence type="predicted"/>
<evidence type="ECO:0000256" key="2">
    <source>
        <dbReference type="ARBA" id="ARBA00012438"/>
    </source>
</evidence>
<dbReference type="RefSeq" id="WP_354587778.1">
    <property type="nucleotide sequence ID" value="NZ_JBEPNX010000001.1"/>
</dbReference>
<dbReference type="Pfam" id="PF02518">
    <property type="entry name" value="HATPase_c"/>
    <property type="match status" value="1"/>
</dbReference>
<dbReference type="CDD" id="cd00075">
    <property type="entry name" value="HATPase"/>
    <property type="match status" value="1"/>
</dbReference>
<reference evidence="8 9" key="1">
    <citation type="submission" date="2020-07" db="EMBL/GenBank/DDBJ databases">
        <authorList>
            <person name="Feng X."/>
        </authorList>
    </citation>
    <scope>NUCLEOTIDE SEQUENCE [LARGE SCALE GENOMIC DNA]</scope>
    <source>
        <strain evidence="8 9">JCM14086</strain>
    </source>
</reference>
<evidence type="ECO:0000256" key="5">
    <source>
        <dbReference type="ARBA" id="ARBA00023012"/>
    </source>
</evidence>
<feature type="domain" description="Histidine kinase" evidence="7">
    <location>
        <begin position="469"/>
        <end position="687"/>
    </location>
</feature>
<dbReference type="InterPro" id="IPR050736">
    <property type="entry name" value="Sensor_HK_Regulatory"/>
</dbReference>
<dbReference type="InterPro" id="IPR036890">
    <property type="entry name" value="HATPase_C_sf"/>
</dbReference>